<evidence type="ECO:0000256" key="5">
    <source>
        <dbReference type="ARBA" id="ARBA00023136"/>
    </source>
</evidence>
<keyword evidence="2" id="KW-1003">Cell membrane</keyword>
<comment type="subcellular location">
    <subcellularLocation>
        <location evidence="1">Cell membrane</location>
        <topology evidence="1">Multi-pass membrane protein</topology>
    </subcellularLocation>
</comment>
<feature type="transmembrane region" description="Helical" evidence="6">
    <location>
        <begin position="325"/>
        <end position="346"/>
    </location>
</feature>
<name>A0A840SJQ7_9RHOB</name>
<dbReference type="AlphaFoldDB" id="A0A840SJQ7"/>
<feature type="transmembrane region" description="Helical" evidence="6">
    <location>
        <begin position="200"/>
        <end position="218"/>
    </location>
</feature>
<feature type="transmembrane region" description="Helical" evidence="6">
    <location>
        <begin position="20"/>
        <end position="45"/>
    </location>
</feature>
<comment type="caution">
    <text evidence="7">The sequence shown here is derived from an EMBL/GenBank/DDBJ whole genome shotgun (WGS) entry which is preliminary data.</text>
</comment>
<reference evidence="7 8" key="1">
    <citation type="submission" date="2020-08" db="EMBL/GenBank/DDBJ databases">
        <title>Genomic Encyclopedia of Type Strains, Phase IV (KMG-IV): sequencing the most valuable type-strain genomes for metagenomic binning, comparative biology and taxonomic classification.</title>
        <authorList>
            <person name="Goeker M."/>
        </authorList>
    </citation>
    <scope>NUCLEOTIDE SEQUENCE [LARGE SCALE GENOMIC DNA]</scope>
    <source>
        <strain evidence="7 8">DSM 101730</strain>
    </source>
</reference>
<dbReference type="PANTHER" id="PTHR47089:SF1">
    <property type="entry name" value="GUANOSINE ABC TRANSPORTER PERMEASE PROTEIN NUPP"/>
    <property type="match status" value="1"/>
</dbReference>
<dbReference type="EMBL" id="JACHFM010000001">
    <property type="protein sequence ID" value="MBB5220388.1"/>
    <property type="molecule type" value="Genomic_DNA"/>
</dbReference>
<feature type="transmembrane region" description="Helical" evidence="6">
    <location>
        <begin position="285"/>
        <end position="313"/>
    </location>
</feature>
<keyword evidence="7" id="KW-0762">Sugar transport</keyword>
<dbReference type="RefSeq" id="WP_184146434.1">
    <property type="nucleotide sequence ID" value="NZ_JACHFM010000001.1"/>
</dbReference>
<dbReference type="InterPro" id="IPR001851">
    <property type="entry name" value="ABC_transp_permease"/>
</dbReference>
<organism evidence="7 8">
    <name type="scientific">Amaricoccus macauensis</name>
    <dbReference type="NCBI Taxonomy" id="57001"/>
    <lineage>
        <taxon>Bacteria</taxon>
        <taxon>Pseudomonadati</taxon>
        <taxon>Pseudomonadota</taxon>
        <taxon>Alphaproteobacteria</taxon>
        <taxon>Rhodobacterales</taxon>
        <taxon>Paracoccaceae</taxon>
        <taxon>Amaricoccus</taxon>
    </lineage>
</organism>
<keyword evidence="3 6" id="KW-0812">Transmembrane</keyword>
<evidence type="ECO:0000313" key="7">
    <source>
        <dbReference type="EMBL" id="MBB5220388.1"/>
    </source>
</evidence>
<gene>
    <name evidence="7" type="ORF">HNP73_000309</name>
</gene>
<feature type="transmembrane region" description="Helical" evidence="6">
    <location>
        <begin position="65"/>
        <end position="83"/>
    </location>
</feature>
<keyword evidence="4 6" id="KW-1133">Transmembrane helix</keyword>
<dbReference type="Pfam" id="PF02653">
    <property type="entry name" value="BPD_transp_2"/>
    <property type="match status" value="1"/>
</dbReference>
<keyword evidence="7" id="KW-0813">Transport</keyword>
<evidence type="ECO:0000256" key="1">
    <source>
        <dbReference type="ARBA" id="ARBA00004651"/>
    </source>
</evidence>
<dbReference type="GO" id="GO:0022857">
    <property type="term" value="F:transmembrane transporter activity"/>
    <property type="evidence" value="ECO:0007669"/>
    <property type="project" value="InterPro"/>
</dbReference>
<dbReference type="CDD" id="cd06580">
    <property type="entry name" value="TM_PBP1_transp_TpRbsC_like"/>
    <property type="match status" value="1"/>
</dbReference>
<feature type="transmembrane region" description="Helical" evidence="6">
    <location>
        <begin position="117"/>
        <end position="140"/>
    </location>
</feature>
<feature type="transmembrane region" description="Helical" evidence="6">
    <location>
        <begin position="95"/>
        <end position="111"/>
    </location>
</feature>
<keyword evidence="5 6" id="KW-0472">Membrane</keyword>
<evidence type="ECO:0000313" key="8">
    <source>
        <dbReference type="Proteomes" id="UP000549457"/>
    </source>
</evidence>
<feature type="transmembrane region" description="Helical" evidence="6">
    <location>
        <begin position="247"/>
        <end position="265"/>
    </location>
</feature>
<evidence type="ECO:0000256" key="4">
    <source>
        <dbReference type="ARBA" id="ARBA00022989"/>
    </source>
</evidence>
<sequence>MRAPWTVEPRTERTPITGPIAPLAAVSATVFAGLVLFTLLGVPAGSAFYQLLIAPLSTPFNAGEVLLKATPLLLIAQGLAIGFRAKIWNIGAEGQLILGAIGGSLLPIWFNDSTSPLLLPAMVVMGTCFGMAWAAIAAVLRSRFNANEILVTLMLNSIALQLLYYLVAGPLRDPFGFNFPQSALFPDVALLPTLFPGARVNIGLFVAVAASVMAWAFVERSMTGYRLQVGGVAPEAARYAGFSEKRAVWLSLLIGGAAAGLAGVFEVAGPLGQLQRVVSPGYGFAAIIVAFLGGLNPVGILFAALFMAVIYVGGDIAQASAGVPYAVISILQGVLLVSYIAARLFVDYRVRWRSAPKLSTR</sequence>
<protein>
    <submittedName>
        <fullName evidence="7">Simple sugar transport system permease protein</fullName>
    </submittedName>
</protein>
<dbReference type="Proteomes" id="UP000549457">
    <property type="component" value="Unassembled WGS sequence"/>
</dbReference>
<dbReference type="GO" id="GO:0005886">
    <property type="term" value="C:plasma membrane"/>
    <property type="evidence" value="ECO:0007669"/>
    <property type="project" value="UniProtKB-SubCell"/>
</dbReference>
<evidence type="ECO:0000256" key="2">
    <source>
        <dbReference type="ARBA" id="ARBA00022475"/>
    </source>
</evidence>
<proteinExistence type="predicted"/>
<evidence type="ECO:0000256" key="3">
    <source>
        <dbReference type="ARBA" id="ARBA00022692"/>
    </source>
</evidence>
<dbReference type="PANTHER" id="PTHR47089">
    <property type="entry name" value="ABC TRANSPORTER, PERMEASE PROTEIN"/>
    <property type="match status" value="1"/>
</dbReference>
<feature type="transmembrane region" description="Helical" evidence="6">
    <location>
        <begin position="149"/>
        <end position="167"/>
    </location>
</feature>
<evidence type="ECO:0000256" key="6">
    <source>
        <dbReference type="SAM" id="Phobius"/>
    </source>
</evidence>
<accession>A0A840SJQ7</accession>
<keyword evidence="8" id="KW-1185">Reference proteome</keyword>